<dbReference type="EMBL" id="JACHHJ010000001">
    <property type="protein sequence ID" value="MBB6448863.1"/>
    <property type="molecule type" value="Genomic_DNA"/>
</dbReference>
<evidence type="ECO:0000313" key="3">
    <source>
        <dbReference type="Proteomes" id="UP000568839"/>
    </source>
</evidence>
<feature type="chain" id="PRO_5038962666" evidence="1">
    <location>
        <begin position="26"/>
        <end position="300"/>
    </location>
</feature>
<feature type="signal peptide" evidence="1">
    <location>
        <begin position="1"/>
        <end position="25"/>
    </location>
</feature>
<reference evidence="2 3" key="1">
    <citation type="submission" date="2020-08" db="EMBL/GenBank/DDBJ databases">
        <title>Genomic Encyclopedia of Type Strains, Phase IV (KMG-IV): sequencing the most valuable type-strain genomes for metagenomic binning, comparative biology and taxonomic classification.</title>
        <authorList>
            <person name="Goeker M."/>
        </authorList>
    </citation>
    <scope>NUCLEOTIDE SEQUENCE [LARGE SCALE GENOMIC DNA]</scope>
    <source>
        <strain evidence="2 3">DSM 21769</strain>
    </source>
</reference>
<keyword evidence="1" id="KW-0732">Signal</keyword>
<gene>
    <name evidence="2" type="ORF">HNR44_000812</name>
</gene>
<dbReference type="Proteomes" id="UP000568839">
    <property type="component" value="Unassembled WGS sequence"/>
</dbReference>
<sequence>MKKMGAWIAATALVSASFAFLPLKADADAAPGDVIITLGEDLSADEREMILSEMDSDENNTIIEVSNEEEHEYLAEFIPAGKIGSNAISSSKITIKEQDTGLDVETNNIDYVSEGMYANALITAGVEDADIYVTAPTTVSGTGALTGLLKAYETEADVDISEEQKRVANEEMVQTADLSERIGTEEATELMASIKEAIAEENVETEEDLRALIERIADEIGVTLSEEEMDGLVSLFERMQNLNIDWGQVQNQIDHIRDNFDDWINREDTQNFLQSVLDFFSELIDSAQGWFDGGTESESS</sequence>
<dbReference type="RefSeq" id="WP_184402800.1">
    <property type="nucleotide sequence ID" value="NZ_JACHHJ010000001.1"/>
</dbReference>
<keyword evidence="3" id="KW-1185">Reference proteome</keyword>
<comment type="caution">
    <text evidence="2">The sequence shown here is derived from an EMBL/GenBank/DDBJ whole genome shotgun (WGS) entry which is preliminary data.</text>
</comment>
<dbReference type="AlphaFoldDB" id="A0A841PWX0"/>
<organism evidence="2 3">
    <name type="scientific">Geomicrobium halophilum</name>
    <dbReference type="NCBI Taxonomy" id="549000"/>
    <lineage>
        <taxon>Bacteria</taxon>
        <taxon>Bacillati</taxon>
        <taxon>Bacillota</taxon>
        <taxon>Bacilli</taxon>
        <taxon>Bacillales</taxon>
        <taxon>Geomicrobium</taxon>
    </lineage>
</organism>
<evidence type="ECO:0000313" key="2">
    <source>
        <dbReference type="EMBL" id="MBB6448863.1"/>
    </source>
</evidence>
<protein>
    <submittedName>
        <fullName evidence="2">Uncharacterized protein YpuA (DUF1002 family)</fullName>
    </submittedName>
</protein>
<dbReference type="InterPro" id="IPR009343">
    <property type="entry name" value="DUF1002"/>
</dbReference>
<evidence type="ECO:0000256" key="1">
    <source>
        <dbReference type="SAM" id="SignalP"/>
    </source>
</evidence>
<accession>A0A841PWX0</accession>
<dbReference type="Pfam" id="PF06207">
    <property type="entry name" value="DUF1002"/>
    <property type="match status" value="1"/>
</dbReference>
<name>A0A841PWX0_9BACL</name>
<proteinExistence type="predicted"/>